<evidence type="ECO:0000313" key="4">
    <source>
        <dbReference type="EMBL" id="MDT0379370.1"/>
    </source>
</evidence>
<comment type="similarity">
    <text evidence="1">Belongs to the N-acetylmuramoyl-L-alanine amidase 2 family.</text>
</comment>
<feature type="compositionally biased region" description="Polar residues" evidence="2">
    <location>
        <begin position="16"/>
        <end position="27"/>
    </location>
</feature>
<evidence type="ECO:0000259" key="3">
    <source>
        <dbReference type="SMART" id="SM00701"/>
    </source>
</evidence>
<dbReference type="Pfam" id="PF01471">
    <property type="entry name" value="PG_binding_1"/>
    <property type="match status" value="1"/>
</dbReference>
<proteinExistence type="inferred from homology"/>
<dbReference type="PANTHER" id="PTHR11022:SF41">
    <property type="entry name" value="PEPTIDOGLYCAN-RECOGNITION PROTEIN LC-RELATED"/>
    <property type="match status" value="1"/>
</dbReference>
<dbReference type="CDD" id="cd06583">
    <property type="entry name" value="PGRP"/>
    <property type="match status" value="1"/>
</dbReference>
<accession>A0ABU2NQX6</accession>
<organism evidence="4 5">
    <name type="scientific">Streptomyces hazeniae</name>
    <dbReference type="NCBI Taxonomy" id="3075538"/>
    <lineage>
        <taxon>Bacteria</taxon>
        <taxon>Bacillati</taxon>
        <taxon>Actinomycetota</taxon>
        <taxon>Actinomycetes</taxon>
        <taxon>Kitasatosporales</taxon>
        <taxon>Streptomycetaceae</taxon>
        <taxon>Streptomyces</taxon>
    </lineage>
</organism>
<evidence type="ECO:0000313" key="5">
    <source>
        <dbReference type="Proteomes" id="UP001183414"/>
    </source>
</evidence>
<dbReference type="SMART" id="SM00701">
    <property type="entry name" value="PGRP"/>
    <property type="match status" value="1"/>
</dbReference>
<protein>
    <submittedName>
        <fullName evidence="4">Peptidoglycan-binding domain-containing protein</fullName>
    </submittedName>
</protein>
<name>A0ABU2NQX6_9ACTN</name>
<dbReference type="InterPro" id="IPR002477">
    <property type="entry name" value="Peptidoglycan-bd-like"/>
</dbReference>
<dbReference type="SUPFAM" id="SSF47090">
    <property type="entry name" value="PGBD-like"/>
    <property type="match status" value="1"/>
</dbReference>
<dbReference type="InterPro" id="IPR002502">
    <property type="entry name" value="Amidase_domain"/>
</dbReference>
<dbReference type="SUPFAM" id="SSF55846">
    <property type="entry name" value="N-acetylmuramoyl-L-alanine amidase-like"/>
    <property type="match status" value="1"/>
</dbReference>
<keyword evidence="5" id="KW-1185">Reference proteome</keyword>
<feature type="region of interest" description="Disordered" evidence="2">
    <location>
        <begin position="1"/>
        <end position="27"/>
    </location>
</feature>
<dbReference type="InterPro" id="IPR036366">
    <property type="entry name" value="PGBDSf"/>
</dbReference>
<reference evidence="5" key="1">
    <citation type="submission" date="2023-07" db="EMBL/GenBank/DDBJ databases">
        <title>30 novel species of actinomycetes from the DSMZ collection.</title>
        <authorList>
            <person name="Nouioui I."/>
        </authorList>
    </citation>
    <scope>NUCLEOTIDE SEQUENCE [LARGE SCALE GENOMIC DNA]</scope>
    <source>
        <strain evidence="5">DSM 42041</strain>
    </source>
</reference>
<evidence type="ECO:0000256" key="2">
    <source>
        <dbReference type="SAM" id="MobiDB-lite"/>
    </source>
</evidence>
<dbReference type="EMBL" id="JAVREQ010000008">
    <property type="protein sequence ID" value="MDT0379370.1"/>
    <property type="molecule type" value="Genomic_DNA"/>
</dbReference>
<dbReference type="Proteomes" id="UP001183414">
    <property type="component" value="Unassembled WGS sequence"/>
</dbReference>
<dbReference type="Gene3D" id="3.40.80.10">
    <property type="entry name" value="Peptidoglycan recognition protein-like"/>
    <property type="match status" value="1"/>
</dbReference>
<dbReference type="PANTHER" id="PTHR11022">
    <property type="entry name" value="PEPTIDOGLYCAN RECOGNITION PROTEIN"/>
    <property type="match status" value="1"/>
</dbReference>
<sequence length="248" mass="25805">MATFVTRAQWGARPPRSTSGNITPQNGGVTVHHVGGSKVAASSHSSCAGQVRGHQNHHMDGNGWSDIAYSHLVCVHGYVFEGRGENVRTAANGTTPGNQNWYAVCGLVGGSSSNYDSITSGLIDAFHHAITRLRNQGGAAGAVNGHQDHKATACPGNLYPLVLDGTLNPGGGGGTPSWPGVYFTQPPIFNHPSVATWQSKMNSAHGFSLGVDSQYGPASESACRTLQGRKGLTVDGIVGPDTWNATFS</sequence>
<evidence type="ECO:0000256" key="1">
    <source>
        <dbReference type="ARBA" id="ARBA00007553"/>
    </source>
</evidence>
<gene>
    <name evidence="4" type="ORF">RM572_11385</name>
</gene>
<dbReference type="InterPro" id="IPR036365">
    <property type="entry name" value="PGBD-like_sf"/>
</dbReference>
<dbReference type="Gene3D" id="1.10.101.10">
    <property type="entry name" value="PGBD-like superfamily/PGBD"/>
    <property type="match status" value="1"/>
</dbReference>
<dbReference type="InterPro" id="IPR036505">
    <property type="entry name" value="Amidase/PGRP_sf"/>
</dbReference>
<dbReference type="InterPro" id="IPR006619">
    <property type="entry name" value="PGRP_domain_met/bac"/>
</dbReference>
<dbReference type="InterPro" id="IPR015510">
    <property type="entry name" value="PGRP"/>
</dbReference>
<feature type="domain" description="Peptidoglycan recognition protein family" evidence="3">
    <location>
        <begin position="2"/>
        <end position="150"/>
    </location>
</feature>
<comment type="caution">
    <text evidence="4">The sequence shown here is derived from an EMBL/GenBank/DDBJ whole genome shotgun (WGS) entry which is preliminary data.</text>
</comment>
<dbReference type="RefSeq" id="WP_311673162.1">
    <property type="nucleotide sequence ID" value="NZ_JAVREQ010000008.1"/>
</dbReference>